<dbReference type="EMBL" id="LKHP01000003">
    <property type="protein sequence ID" value="KRQ87525.1"/>
    <property type="molecule type" value="Genomic_DNA"/>
</dbReference>
<evidence type="ECO:0000259" key="5">
    <source>
        <dbReference type="SMART" id="SM00849"/>
    </source>
</evidence>
<dbReference type="PANTHER" id="PTHR46233">
    <property type="entry name" value="HYDROXYACYLGLUTATHIONE HYDROLASE GLOC"/>
    <property type="match status" value="1"/>
</dbReference>
<evidence type="ECO:0000256" key="2">
    <source>
        <dbReference type="ARBA" id="ARBA00022723"/>
    </source>
</evidence>
<evidence type="ECO:0000313" key="7">
    <source>
        <dbReference type="Proteomes" id="UP000052015"/>
    </source>
</evidence>
<dbReference type="SMART" id="SM00849">
    <property type="entry name" value="Lactamase_B"/>
    <property type="match status" value="1"/>
</dbReference>
<dbReference type="STRING" id="908809.ABG79_00864"/>
<keyword evidence="4" id="KW-0862">Zinc</keyword>
<evidence type="ECO:0000313" key="6">
    <source>
        <dbReference type="EMBL" id="KRQ87525.1"/>
    </source>
</evidence>
<dbReference type="AlphaFoldDB" id="A0A0R3K3B7"/>
<reference evidence="6 7" key="1">
    <citation type="submission" date="2015-09" db="EMBL/GenBank/DDBJ databases">
        <title>Draft genome sequence of a Caloramator mitchellensis, a moderate thermophile from the Great Artesian Basin of Australia.</title>
        <authorList>
            <person name="Patel B.K."/>
        </authorList>
    </citation>
    <scope>NUCLEOTIDE SEQUENCE [LARGE SCALE GENOMIC DNA]</scope>
    <source>
        <strain evidence="6 7">VF08</strain>
    </source>
</reference>
<evidence type="ECO:0000256" key="3">
    <source>
        <dbReference type="ARBA" id="ARBA00022801"/>
    </source>
</evidence>
<comment type="caution">
    <text evidence="6">The sequence shown here is derived from an EMBL/GenBank/DDBJ whole genome shotgun (WGS) entry which is preliminary data.</text>
</comment>
<keyword evidence="3 6" id="KW-0378">Hydrolase</keyword>
<dbReference type="Gene3D" id="3.60.15.10">
    <property type="entry name" value="Ribonuclease Z/Hydroxyacylglutathione hydrolase-like"/>
    <property type="match status" value="1"/>
</dbReference>
<proteinExistence type="predicted"/>
<organism evidence="6 7">
    <name type="scientific">Caloramator mitchellensis</name>
    <dbReference type="NCBI Taxonomy" id="908809"/>
    <lineage>
        <taxon>Bacteria</taxon>
        <taxon>Bacillati</taxon>
        <taxon>Bacillota</taxon>
        <taxon>Clostridia</taxon>
        <taxon>Eubacteriales</taxon>
        <taxon>Clostridiaceae</taxon>
        <taxon>Caloramator</taxon>
    </lineage>
</organism>
<comment type="cofactor">
    <cofactor evidence="1">
        <name>Zn(2+)</name>
        <dbReference type="ChEBI" id="CHEBI:29105"/>
    </cofactor>
</comment>
<dbReference type="InterPro" id="IPR051453">
    <property type="entry name" value="MBL_Glyoxalase_II"/>
</dbReference>
<name>A0A0R3K3B7_CALMK</name>
<gene>
    <name evidence="6" type="ORF">ABG79_00864</name>
</gene>
<evidence type="ECO:0000256" key="1">
    <source>
        <dbReference type="ARBA" id="ARBA00001947"/>
    </source>
</evidence>
<protein>
    <submittedName>
        <fullName evidence="6">Putative metallo-hydrolase</fullName>
        <ecNumber evidence="6">3.-.-.-</ecNumber>
    </submittedName>
</protein>
<dbReference type="Pfam" id="PF00753">
    <property type="entry name" value="Lactamase_B"/>
    <property type="match status" value="1"/>
</dbReference>
<keyword evidence="7" id="KW-1185">Reference proteome</keyword>
<dbReference type="InterPro" id="IPR001279">
    <property type="entry name" value="Metallo-B-lactamas"/>
</dbReference>
<evidence type="ECO:0000256" key="4">
    <source>
        <dbReference type="ARBA" id="ARBA00022833"/>
    </source>
</evidence>
<dbReference type="GO" id="GO:0016787">
    <property type="term" value="F:hydrolase activity"/>
    <property type="evidence" value="ECO:0007669"/>
    <property type="project" value="UniProtKB-KW"/>
</dbReference>
<keyword evidence="2" id="KW-0479">Metal-binding</keyword>
<sequence length="205" mass="22614">MLVEVFVLGYFHANCYLIADEDKKECAIIDPGGTPDKVINRCRELGLDIKYILLTHGHGDHIAGVSKIKSETGAKVFMSSKDEYLVHGGNAEIVPIFRNIKPFEVDAFVEDKDTINIGNITIEVIETPGHTPGGLTFKINNMLFTGDTLFSGSIGRTDFPKGSFEELINSIKNKILILNDDVKVFPGHGEATTVGNERKYNPFLN</sequence>
<dbReference type="SUPFAM" id="SSF56281">
    <property type="entry name" value="Metallo-hydrolase/oxidoreductase"/>
    <property type="match status" value="1"/>
</dbReference>
<feature type="domain" description="Metallo-beta-lactamase" evidence="5">
    <location>
        <begin position="12"/>
        <end position="188"/>
    </location>
</feature>
<dbReference type="CDD" id="cd06262">
    <property type="entry name" value="metallo-hydrolase-like_MBL-fold"/>
    <property type="match status" value="1"/>
</dbReference>
<dbReference type="PANTHER" id="PTHR46233:SF3">
    <property type="entry name" value="HYDROXYACYLGLUTATHIONE HYDROLASE GLOC"/>
    <property type="match status" value="1"/>
</dbReference>
<dbReference type="InterPro" id="IPR036866">
    <property type="entry name" value="RibonucZ/Hydroxyglut_hydro"/>
</dbReference>
<dbReference type="Proteomes" id="UP000052015">
    <property type="component" value="Unassembled WGS sequence"/>
</dbReference>
<dbReference type="GO" id="GO:0046872">
    <property type="term" value="F:metal ion binding"/>
    <property type="evidence" value="ECO:0007669"/>
    <property type="project" value="UniProtKB-KW"/>
</dbReference>
<dbReference type="EC" id="3.-.-.-" evidence="6"/>
<dbReference type="OrthoDB" id="9802248at2"/>
<dbReference type="RefSeq" id="WP_057977456.1">
    <property type="nucleotide sequence ID" value="NZ_LKHP01000003.1"/>
</dbReference>
<accession>A0A0R3K3B7</accession>